<evidence type="ECO:0008006" key="9">
    <source>
        <dbReference type="Google" id="ProtNLM"/>
    </source>
</evidence>
<proteinExistence type="predicted"/>
<keyword evidence="3 6" id="KW-0812">Transmembrane</keyword>
<dbReference type="OrthoDB" id="103403at2"/>
<feature type="transmembrane region" description="Helical" evidence="6">
    <location>
        <begin position="91"/>
        <end position="112"/>
    </location>
</feature>
<evidence type="ECO:0000256" key="1">
    <source>
        <dbReference type="ARBA" id="ARBA00004651"/>
    </source>
</evidence>
<reference evidence="7 8" key="2">
    <citation type="submission" date="2013-11" db="EMBL/GenBank/DDBJ databases">
        <title>Whole genome shotgun sequence of Vibrio halioticoli NBRC 102217.</title>
        <authorList>
            <person name="Isaki S."/>
            <person name="Kimura A."/>
            <person name="Ohji S."/>
            <person name="Hosoyama A."/>
            <person name="Fujita N."/>
            <person name="Hashimoto M."/>
            <person name="Hosoyama Y."/>
            <person name="Yamazoe A."/>
        </authorList>
    </citation>
    <scope>NUCLEOTIDE SEQUENCE [LARGE SCALE GENOMIC DNA]</scope>
    <source>
        <strain evidence="7 8">NBRC 102217</strain>
    </source>
</reference>
<keyword evidence="5 6" id="KW-0472">Membrane</keyword>
<dbReference type="PANTHER" id="PTHR30250:SF11">
    <property type="entry name" value="O-ANTIGEN TRANSPORTER-RELATED"/>
    <property type="match status" value="1"/>
</dbReference>
<feature type="transmembrane region" description="Helical" evidence="6">
    <location>
        <begin position="172"/>
        <end position="195"/>
    </location>
</feature>
<organism evidence="7 8">
    <name type="scientific">Vibrio halioticoli NBRC 102217</name>
    <dbReference type="NCBI Taxonomy" id="1219072"/>
    <lineage>
        <taxon>Bacteria</taxon>
        <taxon>Pseudomonadati</taxon>
        <taxon>Pseudomonadota</taxon>
        <taxon>Gammaproteobacteria</taxon>
        <taxon>Vibrionales</taxon>
        <taxon>Vibrionaceae</taxon>
        <taxon>Vibrio</taxon>
    </lineage>
</organism>
<dbReference type="eggNOG" id="COG2244">
    <property type="taxonomic scope" value="Bacteria"/>
</dbReference>
<keyword evidence="4 6" id="KW-1133">Transmembrane helix</keyword>
<evidence type="ECO:0000256" key="5">
    <source>
        <dbReference type="ARBA" id="ARBA00023136"/>
    </source>
</evidence>
<dbReference type="InterPro" id="IPR050833">
    <property type="entry name" value="Poly_Biosynth_Transport"/>
</dbReference>
<keyword evidence="2" id="KW-1003">Cell membrane</keyword>
<feature type="transmembrane region" description="Helical" evidence="6">
    <location>
        <begin position="384"/>
        <end position="403"/>
    </location>
</feature>
<dbReference type="Proteomes" id="UP000017800">
    <property type="component" value="Unassembled WGS sequence"/>
</dbReference>
<dbReference type="PANTHER" id="PTHR30250">
    <property type="entry name" value="PST FAMILY PREDICTED COLANIC ACID TRANSPORTER"/>
    <property type="match status" value="1"/>
</dbReference>
<evidence type="ECO:0000256" key="3">
    <source>
        <dbReference type="ARBA" id="ARBA00022692"/>
    </source>
</evidence>
<gene>
    <name evidence="7" type="ORF">VHA01S_032_00100</name>
</gene>
<reference evidence="7 8" key="1">
    <citation type="submission" date="2013-10" db="EMBL/GenBank/DDBJ databases">
        <authorList>
            <person name="Ichikawa N."/>
            <person name="Kimura A."/>
            <person name="Ohji S."/>
            <person name="Hosoyama A."/>
            <person name="Fujita N."/>
        </authorList>
    </citation>
    <scope>NUCLEOTIDE SEQUENCE [LARGE SCALE GENOMIC DNA]</scope>
    <source>
        <strain evidence="7 8">NBRC 102217</strain>
    </source>
</reference>
<sequence length="410" mass="46247">MKNIIKNNAQALKNVSYLSVMQALLLAAPFVTYPYFINILGFKLYGEVIFYQTIVGYISLIVNFGFNISGVKSIINAHSVIERNQIISGIYLFKLFIFLLCVLIGVVLIGVIDSIHPILLMTSLTLVFNELLFPQWYFQAIEKLKFVAILSTIVKILSLVLMFIIINEESDYIYVPLLNGVGFFIIGLVSLCLMYKDGIRFKLPSIKLIWTLIKDSSVFFFSSAIISIKNKTDILIIGAFINKELVVAYDMALKLINVSQLPISIINNAFFAKMSKERSKRSLLGLVYSSFVVSLIISLSVYLLSPFVIKYMTNGDNFTEIIMLLHFMLIGLPLFSIGVTLSQSGIIAFGFSKQYLLGMISTTIFYLIGLGIIFISGYSDQVQSYAILSVLVYLYEASYRYLLCKFLRIL</sequence>
<evidence type="ECO:0000256" key="6">
    <source>
        <dbReference type="SAM" id="Phobius"/>
    </source>
</evidence>
<dbReference type="GO" id="GO:0005886">
    <property type="term" value="C:plasma membrane"/>
    <property type="evidence" value="ECO:0007669"/>
    <property type="project" value="UniProtKB-SubCell"/>
</dbReference>
<feature type="transmembrane region" description="Helical" evidence="6">
    <location>
        <begin position="146"/>
        <end position="166"/>
    </location>
</feature>
<keyword evidence="8" id="KW-1185">Reference proteome</keyword>
<dbReference type="EMBL" id="BAUJ01000032">
    <property type="protein sequence ID" value="GAD90060.1"/>
    <property type="molecule type" value="Genomic_DNA"/>
</dbReference>
<dbReference type="Pfam" id="PF01943">
    <property type="entry name" value="Polysacc_synt"/>
    <property type="match status" value="1"/>
</dbReference>
<name>V5HLJ0_9VIBR</name>
<comment type="caution">
    <text evidence="7">The sequence shown here is derived from an EMBL/GenBank/DDBJ whole genome shotgun (WGS) entry which is preliminary data.</text>
</comment>
<feature type="transmembrane region" description="Helical" evidence="6">
    <location>
        <begin position="118"/>
        <end position="134"/>
    </location>
</feature>
<feature type="transmembrane region" description="Helical" evidence="6">
    <location>
        <begin position="15"/>
        <end position="37"/>
    </location>
</feature>
<dbReference type="InterPro" id="IPR002797">
    <property type="entry name" value="Polysacc_synth"/>
</dbReference>
<dbReference type="AlphaFoldDB" id="V5HLJ0"/>
<comment type="subcellular location">
    <subcellularLocation>
        <location evidence="1">Cell membrane</location>
        <topology evidence="1">Multi-pass membrane protein</topology>
    </subcellularLocation>
</comment>
<feature type="transmembrane region" description="Helical" evidence="6">
    <location>
        <begin position="49"/>
        <end position="70"/>
    </location>
</feature>
<dbReference type="RefSeq" id="WP_023404413.1">
    <property type="nucleotide sequence ID" value="NZ_BAUJ01000032.1"/>
</dbReference>
<evidence type="ECO:0000313" key="7">
    <source>
        <dbReference type="EMBL" id="GAD90060.1"/>
    </source>
</evidence>
<accession>V5HLJ0</accession>
<evidence type="ECO:0000256" key="2">
    <source>
        <dbReference type="ARBA" id="ARBA00022475"/>
    </source>
</evidence>
<feature type="transmembrane region" description="Helical" evidence="6">
    <location>
        <begin position="321"/>
        <end position="343"/>
    </location>
</feature>
<evidence type="ECO:0000256" key="4">
    <source>
        <dbReference type="ARBA" id="ARBA00022989"/>
    </source>
</evidence>
<feature type="transmembrane region" description="Helical" evidence="6">
    <location>
        <begin position="283"/>
        <end position="309"/>
    </location>
</feature>
<evidence type="ECO:0000313" key="8">
    <source>
        <dbReference type="Proteomes" id="UP000017800"/>
    </source>
</evidence>
<protein>
    <recommendedName>
        <fullName evidence="9">Polysaccharide biosynthesis protein</fullName>
    </recommendedName>
</protein>
<feature type="transmembrane region" description="Helical" evidence="6">
    <location>
        <begin position="355"/>
        <end position="378"/>
    </location>
</feature>